<protein>
    <submittedName>
        <fullName evidence="3">Heavy-metal-associated domain-containing protein</fullName>
    </submittedName>
</protein>
<dbReference type="GO" id="GO:0046872">
    <property type="term" value="F:metal ion binding"/>
    <property type="evidence" value="ECO:0007669"/>
    <property type="project" value="UniProtKB-KW"/>
</dbReference>
<dbReference type="Pfam" id="PF00403">
    <property type="entry name" value="HMA"/>
    <property type="match status" value="1"/>
</dbReference>
<evidence type="ECO:0000256" key="1">
    <source>
        <dbReference type="ARBA" id="ARBA00022723"/>
    </source>
</evidence>
<dbReference type="SUPFAM" id="SSF55008">
    <property type="entry name" value="HMA, heavy metal-associated domain"/>
    <property type="match status" value="1"/>
</dbReference>
<organism evidence="3 4">
    <name type="scientific">Candidatus Desulfobia pelagia</name>
    <dbReference type="NCBI Taxonomy" id="2841692"/>
    <lineage>
        <taxon>Bacteria</taxon>
        <taxon>Pseudomonadati</taxon>
        <taxon>Thermodesulfobacteriota</taxon>
        <taxon>Desulfobulbia</taxon>
        <taxon>Desulfobulbales</taxon>
        <taxon>Desulfobulbaceae</taxon>
        <taxon>Candidatus Desulfobia</taxon>
    </lineage>
</organism>
<sequence>MNTIKIKGMSCQHCVASTTQALQGLDGINNVVVDLDKGEAHYEGNVSLDTIKAAIKKIGFEVE</sequence>
<dbReference type="FunFam" id="3.30.70.100:FF:000001">
    <property type="entry name" value="ATPase copper transporting beta"/>
    <property type="match status" value="1"/>
</dbReference>
<name>A0A8J6NBL3_9BACT</name>
<evidence type="ECO:0000313" key="4">
    <source>
        <dbReference type="Proteomes" id="UP000614424"/>
    </source>
</evidence>
<feature type="domain" description="HMA" evidence="2">
    <location>
        <begin position="1"/>
        <end position="63"/>
    </location>
</feature>
<dbReference type="CDD" id="cd00371">
    <property type="entry name" value="HMA"/>
    <property type="match status" value="1"/>
</dbReference>
<evidence type="ECO:0000313" key="3">
    <source>
        <dbReference type="EMBL" id="MBC8316709.1"/>
    </source>
</evidence>
<dbReference type="AlphaFoldDB" id="A0A8J6NBL3"/>
<accession>A0A8J6NBL3</accession>
<dbReference type="InterPro" id="IPR036163">
    <property type="entry name" value="HMA_dom_sf"/>
</dbReference>
<reference evidence="3 4" key="1">
    <citation type="submission" date="2020-08" db="EMBL/GenBank/DDBJ databases">
        <title>Bridging the membrane lipid divide: bacteria of the FCB group superphylum have the potential to synthesize archaeal ether lipids.</title>
        <authorList>
            <person name="Villanueva L."/>
            <person name="Von Meijenfeldt F.A.B."/>
            <person name="Westbye A.B."/>
            <person name="Yadav S."/>
            <person name="Hopmans E.C."/>
            <person name="Dutilh B.E."/>
            <person name="Sinninghe Damste J.S."/>
        </authorList>
    </citation>
    <scope>NUCLEOTIDE SEQUENCE [LARGE SCALE GENOMIC DNA]</scope>
    <source>
        <strain evidence="3">NIOZ-UU47</strain>
    </source>
</reference>
<comment type="caution">
    <text evidence="3">The sequence shown here is derived from an EMBL/GenBank/DDBJ whole genome shotgun (WGS) entry which is preliminary data.</text>
</comment>
<dbReference type="EMBL" id="JACNJZ010000049">
    <property type="protein sequence ID" value="MBC8316709.1"/>
    <property type="molecule type" value="Genomic_DNA"/>
</dbReference>
<dbReference type="PROSITE" id="PS50846">
    <property type="entry name" value="HMA_2"/>
    <property type="match status" value="1"/>
</dbReference>
<gene>
    <name evidence="3" type="ORF">H8E41_02315</name>
</gene>
<dbReference type="Proteomes" id="UP000614424">
    <property type="component" value="Unassembled WGS sequence"/>
</dbReference>
<proteinExistence type="predicted"/>
<keyword evidence="1" id="KW-0479">Metal-binding</keyword>
<dbReference type="InterPro" id="IPR006121">
    <property type="entry name" value="HMA_dom"/>
</dbReference>
<evidence type="ECO:0000259" key="2">
    <source>
        <dbReference type="PROSITE" id="PS50846"/>
    </source>
</evidence>
<dbReference type="Gene3D" id="3.30.70.100">
    <property type="match status" value="1"/>
</dbReference>